<keyword evidence="4" id="KW-1185">Reference proteome</keyword>
<protein>
    <submittedName>
        <fullName evidence="3">Tc5 transposase DNA-binding domain</fullName>
    </submittedName>
</protein>
<dbReference type="Pfam" id="PF03221">
    <property type="entry name" value="HTH_Tnp_Tc5"/>
    <property type="match status" value="1"/>
</dbReference>
<reference evidence="3 4" key="1">
    <citation type="journal article" date="2024" name="BMC Genomics">
        <title>De novo assembly and annotation of Popillia japonica's genome with initial clues to its potential as an invasive pest.</title>
        <authorList>
            <person name="Cucini C."/>
            <person name="Boschi S."/>
            <person name="Funari R."/>
            <person name="Cardaioli E."/>
            <person name="Iannotti N."/>
            <person name="Marturano G."/>
            <person name="Paoli F."/>
            <person name="Bruttini M."/>
            <person name="Carapelli A."/>
            <person name="Frati F."/>
            <person name="Nardi F."/>
        </authorList>
    </citation>
    <scope>NUCLEOTIDE SEQUENCE [LARGE SCALE GENOMIC DNA]</scope>
    <source>
        <strain evidence="3">DMR45628</strain>
    </source>
</reference>
<name>A0AAW1HGM4_POPJA</name>
<evidence type="ECO:0000313" key="3">
    <source>
        <dbReference type="EMBL" id="KAK9675189.1"/>
    </source>
</evidence>
<dbReference type="AlphaFoldDB" id="A0AAW1HGM4"/>
<dbReference type="GO" id="GO:0003677">
    <property type="term" value="F:DNA binding"/>
    <property type="evidence" value="ECO:0007669"/>
    <property type="project" value="UniProtKB-KW"/>
</dbReference>
<proteinExistence type="predicted"/>
<dbReference type="Proteomes" id="UP001458880">
    <property type="component" value="Unassembled WGS sequence"/>
</dbReference>
<dbReference type="PROSITE" id="PS51253">
    <property type="entry name" value="HTH_CENPB"/>
    <property type="match status" value="1"/>
</dbReference>
<keyword evidence="1 3" id="KW-0238">DNA-binding</keyword>
<evidence type="ECO:0000256" key="1">
    <source>
        <dbReference type="ARBA" id="ARBA00023125"/>
    </source>
</evidence>
<evidence type="ECO:0000259" key="2">
    <source>
        <dbReference type="PROSITE" id="PS51253"/>
    </source>
</evidence>
<accession>A0AAW1HGM4</accession>
<sequence>MKKGDMQGPSHMGPSCHLGQANEARLVKHIKAMQANGFPMNRDDVRKLAYNFAEKLGLKHSFNREKEKAGYPWLLRFMRDHPDLSVRTSEGVSLARVQGMNKEEVSNYFNLLQSILEKNGLIDKPSALFNGDETRLQLNNKPGKEIVEKGSKVVSSVTSGEKGETVTVLTYIYSTILYNEGEKLEERMERWNATWFVYYDVSEVSLCYHRNILLLA</sequence>
<gene>
    <name evidence="3" type="ORF">QE152_g40575</name>
</gene>
<comment type="caution">
    <text evidence="3">The sequence shown here is derived from an EMBL/GenBank/DDBJ whole genome shotgun (WGS) entry which is preliminary data.</text>
</comment>
<dbReference type="InterPro" id="IPR006600">
    <property type="entry name" value="HTH_CenpB_DNA-bd_dom"/>
</dbReference>
<organism evidence="3 4">
    <name type="scientific">Popillia japonica</name>
    <name type="common">Japanese beetle</name>
    <dbReference type="NCBI Taxonomy" id="7064"/>
    <lineage>
        <taxon>Eukaryota</taxon>
        <taxon>Metazoa</taxon>
        <taxon>Ecdysozoa</taxon>
        <taxon>Arthropoda</taxon>
        <taxon>Hexapoda</taxon>
        <taxon>Insecta</taxon>
        <taxon>Pterygota</taxon>
        <taxon>Neoptera</taxon>
        <taxon>Endopterygota</taxon>
        <taxon>Coleoptera</taxon>
        <taxon>Polyphaga</taxon>
        <taxon>Scarabaeiformia</taxon>
        <taxon>Scarabaeidae</taxon>
        <taxon>Rutelinae</taxon>
        <taxon>Popillia</taxon>
    </lineage>
</organism>
<feature type="domain" description="HTH CENPB-type" evidence="2">
    <location>
        <begin position="10"/>
        <end position="87"/>
    </location>
</feature>
<dbReference type="EMBL" id="JASPKY010001227">
    <property type="protein sequence ID" value="KAK9675189.1"/>
    <property type="molecule type" value="Genomic_DNA"/>
</dbReference>
<evidence type="ECO:0000313" key="4">
    <source>
        <dbReference type="Proteomes" id="UP001458880"/>
    </source>
</evidence>